<evidence type="ECO:0000313" key="1">
    <source>
        <dbReference type="EMBL" id="AKF05176.1"/>
    </source>
</evidence>
<name>A0A0F6YII9_9BACT</name>
<sequence length="45" mass="4619">MARGGGVVARLAGLLGARGRELRETRWSLAARAVARSAHSGSVST</sequence>
<accession>A0A0F6YII9</accession>
<reference evidence="1 2" key="1">
    <citation type="submission" date="2015-03" db="EMBL/GenBank/DDBJ databases">
        <title>Genome assembly of Sandaracinus amylolyticus DSM 53668.</title>
        <authorList>
            <person name="Sharma G."/>
            <person name="Subramanian S."/>
        </authorList>
    </citation>
    <scope>NUCLEOTIDE SEQUENCE [LARGE SCALE GENOMIC DNA]</scope>
    <source>
        <strain evidence="1 2">DSM 53668</strain>
    </source>
</reference>
<organism evidence="1 2">
    <name type="scientific">Sandaracinus amylolyticus</name>
    <dbReference type="NCBI Taxonomy" id="927083"/>
    <lineage>
        <taxon>Bacteria</taxon>
        <taxon>Pseudomonadati</taxon>
        <taxon>Myxococcota</taxon>
        <taxon>Polyangia</taxon>
        <taxon>Polyangiales</taxon>
        <taxon>Sandaracinaceae</taxon>
        <taxon>Sandaracinus</taxon>
    </lineage>
</organism>
<evidence type="ECO:0000313" key="2">
    <source>
        <dbReference type="Proteomes" id="UP000034883"/>
    </source>
</evidence>
<dbReference type="EMBL" id="CP011125">
    <property type="protein sequence ID" value="AKF05176.1"/>
    <property type="molecule type" value="Genomic_DNA"/>
</dbReference>
<protein>
    <submittedName>
        <fullName evidence="1">Uncharacterized protein</fullName>
    </submittedName>
</protein>
<keyword evidence="2" id="KW-1185">Reference proteome</keyword>
<proteinExistence type="predicted"/>
<dbReference type="Proteomes" id="UP000034883">
    <property type="component" value="Chromosome"/>
</dbReference>
<dbReference type="AlphaFoldDB" id="A0A0F6YII9"/>
<dbReference type="KEGG" id="samy:DB32_002325"/>
<gene>
    <name evidence="1" type="ORF">DB32_002325</name>
</gene>